<comment type="caution">
    <text evidence="1">The sequence shown here is derived from an EMBL/GenBank/DDBJ whole genome shotgun (WGS) entry which is preliminary data.</text>
</comment>
<organism evidence="1 2">
    <name type="scientific">Acaulospora colombiana</name>
    <dbReference type="NCBI Taxonomy" id="27376"/>
    <lineage>
        <taxon>Eukaryota</taxon>
        <taxon>Fungi</taxon>
        <taxon>Fungi incertae sedis</taxon>
        <taxon>Mucoromycota</taxon>
        <taxon>Glomeromycotina</taxon>
        <taxon>Glomeromycetes</taxon>
        <taxon>Diversisporales</taxon>
        <taxon>Acaulosporaceae</taxon>
        <taxon>Acaulospora</taxon>
    </lineage>
</organism>
<reference evidence="1" key="1">
    <citation type="submission" date="2021-06" db="EMBL/GenBank/DDBJ databases">
        <authorList>
            <person name="Kallberg Y."/>
            <person name="Tangrot J."/>
            <person name="Rosling A."/>
        </authorList>
    </citation>
    <scope>NUCLEOTIDE SEQUENCE</scope>
    <source>
        <strain evidence="1">CL356</strain>
    </source>
</reference>
<protein>
    <submittedName>
        <fullName evidence="1">486_t:CDS:1</fullName>
    </submittedName>
</protein>
<evidence type="ECO:0000313" key="1">
    <source>
        <dbReference type="EMBL" id="CAG8547525.1"/>
    </source>
</evidence>
<keyword evidence="2" id="KW-1185">Reference proteome</keyword>
<gene>
    <name evidence="1" type="ORF">ACOLOM_LOCUS4717</name>
</gene>
<accession>A0ACA9LXF9</accession>
<dbReference type="Proteomes" id="UP000789525">
    <property type="component" value="Unassembled WGS sequence"/>
</dbReference>
<evidence type="ECO:0000313" key="2">
    <source>
        <dbReference type="Proteomes" id="UP000789525"/>
    </source>
</evidence>
<proteinExistence type="predicted"/>
<name>A0ACA9LXF9_9GLOM</name>
<feature type="non-terminal residue" evidence="1">
    <location>
        <position position="409"/>
    </location>
</feature>
<sequence length="409" mass="45553">MHRGSSQYPSPRVTRTTSFGSNASTSSGRSTGVYNECIKKTTSFDDEDSTTDSSSEMAEEDDESSCGVIDATLAQEVSILRKEIDSVKSSLAGLQKDRVEMLNEKKQLEEQYHEAKAEVKKTLETSTNELLSYNRLLNEKMEKLSLELSNVSPLESEDGSEWPDAYATIMSNCVNQAKELELLQSQIEKSKEDFRLLLSVKDEIERTLEAKEHEYLEKIRQCEAVTSGQAGMIDSMESLLKDLEGKMDKLINEKIQQQQAAAIGKKKTHRKQKSSISSTASSLRRQSSSGGVEQLKKPPPSMSGTSTPSRHRHQSSISSISQISHAPIVAEREHIRPVSPAPSKDSSTSNLPTSDLIPPYCISPPQVRQKVENPITFLTDEARIQHQSRFSLAKRWIEDDEVSGCQHES</sequence>
<dbReference type="EMBL" id="CAJVPT010008037">
    <property type="protein sequence ID" value="CAG8547525.1"/>
    <property type="molecule type" value="Genomic_DNA"/>
</dbReference>